<dbReference type="InterPro" id="IPR001210">
    <property type="entry name" value="Ribosomal_eS17"/>
</dbReference>
<evidence type="ECO:0000313" key="6">
    <source>
        <dbReference type="Proteomes" id="UP001055553"/>
    </source>
</evidence>
<dbReference type="Pfam" id="PF00833">
    <property type="entry name" value="Ribosomal_S17e"/>
    <property type="match status" value="1"/>
</dbReference>
<evidence type="ECO:0000256" key="4">
    <source>
        <dbReference type="HAMAP-Rule" id="MF_00511"/>
    </source>
</evidence>
<dbReference type="Gene3D" id="1.10.60.20">
    <property type="entry name" value="Ribosomal protein S17e-like"/>
    <property type="match status" value="1"/>
</dbReference>
<dbReference type="PANTHER" id="PTHR10732:SF0">
    <property type="entry name" value="40S RIBOSOMAL PROTEIN S17"/>
    <property type="match status" value="1"/>
</dbReference>
<evidence type="ECO:0000256" key="3">
    <source>
        <dbReference type="ARBA" id="ARBA00023274"/>
    </source>
</evidence>
<dbReference type="GO" id="GO:0005829">
    <property type="term" value="C:cytosol"/>
    <property type="evidence" value="ECO:0007669"/>
    <property type="project" value="UniProtKB-ARBA"/>
</dbReference>
<name>A0A915SFV3_9ARCH</name>
<dbReference type="RefSeq" id="WP_258392959.1">
    <property type="nucleotide sequence ID" value="NZ_AP019769.1"/>
</dbReference>
<dbReference type="GO" id="GO:0006412">
    <property type="term" value="P:translation"/>
    <property type="evidence" value="ECO:0007669"/>
    <property type="project" value="UniProtKB-UniRule"/>
</dbReference>
<dbReference type="SUPFAM" id="SSF116820">
    <property type="entry name" value="Rps17e-like"/>
    <property type="match status" value="1"/>
</dbReference>
<evidence type="ECO:0000256" key="1">
    <source>
        <dbReference type="ARBA" id="ARBA00010444"/>
    </source>
</evidence>
<dbReference type="HAMAP" id="MF_00511">
    <property type="entry name" value="Ribosomal_eS17"/>
    <property type="match status" value="1"/>
</dbReference>
<reference evidence="6" key="1">
    <citation type="journal article" date="2022" name="Int. J. Syst. Evol. Microbiol.">
        <title>Nanobdella aerobiophila gen. nov., sp. nov., a thermoacidophilic, obligate ectosymbiotic archaeon, and proposal of Nanobdellaceae fam. nov., Nanobdellales ord. nov. and Nanobdellia class. nov.</title>
        <authorList>
            <person name="Kato S."/>
            <person name="Ogasawara A."/>
            <person name="Itoh T."/>
            <person name="Sakai H.D."/>
            <person name="Shimizu M."/>
            <person name="Yuki M."/>
            <person name="Kaneko M."/>
            <person name="Takashina T."/>
            <person name="Ohkuma M."/>
        </authorList>
    </citation>
    <scope>NUCLEOTIDE SEQUENCE [LARGE SCALE GENOMIC DNA]</scope>
    <source>
        <strain evidence="6">MJ1</strain>
    </source>
</reference>
<dbReference type="InterPro" id="IPR036401">
    <property type="entry name" value="Ribosomal_eS17_sf"/>
</dbReference>
<dbReference type="GO" id="GO:1990904">
    <property type="term" value="C:ribonucleoprotein complex"/>
    <property type="evidence" value="ECO:0007669"/>
    <property type="project" value="UniProtKB-KW"/>
</dbReference>
<dbReference type="PANTHER" id="PTHR10732">
    <property type="entry name" value="40S RIBOSOMAL PROTEIN S17"/>
    <property type="match status" value="1"/>
</dbReference>
<proteinExistence type="inferred from homology"/>
<dbReference type="InterPro" id="IPR018273">
    <property type="entry name" value="Ribosomal_eS17_CS"/>
</dbReference>
<evidence type="ECO:0000256" key="2">
    <source>
        <dbReference type="ARBA" id="ARBA00022980"/>
    </source>
</evidence>
<keyword evidence="6" id="KW-1185">Reference proteome</keyword>
<dbReference type="EMBL" id="AP019769">
    <property type="protein sequence ID" value="BBL45644.1"/>
    <property type="molecule type" value="Genomic_DNA"/>
</dbReference>
<organism evidence="5 6">
    <name type="scientific">Nanobdella aerobiophila</name>
    <dbReference type="NCBI Taxonomy" id="2586965"/>
    <lineage>
        <taxon>Archaea</taxon>
        <taxon>Nanobdellota</taxon>
        <taxon>Nanobdellia</taxon>
        <taxon>Nanobdellales</taxon>
        <taxon>Nanobdellaceae</taxon>
        <taxon>Nanobdella</taxon>
    </lineage>
</organism>
<dbReference type="Proteomes" id="UP001055553">
    <property type="component" value="Chromosome"/>
</dbReference>
<dbReference type="PROSITE" id="PS00712">
    <property type="entry name" value="RIBOSOMAL_S17E"/>
    <property type="match status" value="1"/>
</dbReference>
<accession>A0A915SFV3</accession>
<dbReference type="KEGG" id="naer:MJ1_0489"/>
<comment type="similarity">
    <text evidence="1 4">Belongs to the eukaryotic ribosomal protein eS17 family.</text>
</comment>
<sequence>MGRILHSKFRRYADKILDKYQDIFTNDYKKNVKILNLVSRVPSKRLRNKVAGYITKQMKYRSPVS</sequence>
<dbReference type="GeneID" id="74568436"/>
<protein>
    <recommendedName>
        <fullName evidence="4">Small ribosomal subunit protein eS17</fullName>
    </recommendedName>
</protein>
<dbReference type="GO" id="GO:0003735">
    <property type="term" value="F:structural constituent of ribosome"/>
    <property type="evidence" value="ECO:0007669"/>
    <property type="project" value="InterPro"/>
</dbReference>
<keyword evidence="2 4" id="KW-0689">Ribosomal protein</keyword>
<dbReference type="AlphaFoldDB" id="A0A915SFV3"/>
<dbReference type="GO" id="GO:0005840">
    <property type="term" value="C:ribosome"/>
    <property type="evidence" value="ECO:0007669"/>
    <property type="project" value="UniProtKB-KW"/>
</dbReference>
<evidence type="ECO:0000313" key="5">
    <source>
        <dbReference type="EMBL" id="BBL45644.1"/>
    </source>
</evidence>
<keyword evidence="3 4" id="KW-0687">Ribonucleoprotein</keyword>
<gene>
    <name evidence="4" type="primary">rps17e</name>
    <name evidence="5" type="ORF">MJ1_0489</name>
</gene>